<dbReference type="Proteomes" id="UP000649617">
    <property type="component" value="Unassembled WGS sequence"/>
</dbReference>
<proteinExistence type="predicted"/>
<evidence type="ECO:0000313" key="3">
    <source>
        <dbReference type="Proteomes" id="UP000649617"/>
    </source>
</evidence>
<dbReference type="EMBL" id="CAJNIZ010020480">
    <property type="protein sequence ID" value="CAE7441058.1"/>
    <property type="molecule type" value="Genomic_DNA"/>
</dbReference>
<feature type="compositionally biased region" description="Low complexity" evidence="1">
    <location>
        <begin position="77"/>
        <end position="87"/>
    </location>
</feature>
<feature type="compositionally biased region" description="Basic residues" evidence="1">
    <location>
        <begin position="91"/>
        <end position="100"/>
    </location>
</feature>
<feature type="region of interest" description="Disordered" evidence="1">
    <location>
        <begin position="77"/>
        <end position="100"/>
    </location>
</feature>
<accession>A0A812RJW7</accession>
<evidence type="ECO:0000256" key="1">
    <source>
        <dbReference type="SAM" id="MobiDB-lite"/>
    </source>
</evidence>
<organism evidence="2 3">
    <name type="scientific">Symbiodinium pilosum</name>
    <name type="common">Dinoflagellate</name>
    <dbReference type="NCBI Taxonomy" id="2952"/>
    <lineage>
        <taxon>Eukaryota</taxon>
        <taxon>Sar</taxon>
        <taxon>Alveolata</taxon>
        <taxon>Dinophyceae</taxon>
        <taxon>Suessiales</taxon>
        <taxon>Symbiodiniaceae</taxon>
        <taxon>Symbiodinium</taxon>
    </lineage>
</organism>
<name>A0A812RJW7_SYMPI</name>
<sequence length="100" mass="10686">VAKLESCKECRQLTAAVVAGPVAGKKAAKHRKALEVHKRQHQDVDAVSLEALDAEVRRLCAGAATADPTPMEVQTVARPVPEVVPAAKKGDSKKKKRKRG</sequence>
<keyword evidence="3" id="KW-1185">Reference proteome</keyword>
<protein>
    <submittedName>
        <fullName evidence="2">Uncharacterized protein</fullName>
    </submittedName>
</protein>
<reference evidence="2" key="1">
    <citation type="submission" date="2021-02" db="EMBL/GenBank/DDBJ databases">
        <authorList>
            <person name="Dougan E. K."/>
            <person name="Rhodes N."/>
            <person name="Thang M."/>
            <person name="Chan C."/>
        </authorList>
    </citation>
    <scope>NUCLEOTIDE SEQUENCE</scope>
</reference>
<evidence type="ECO:0000313" key="2">
    <source>
        <dbReference type="EMBL" id="CAE7441058.1"/>
    </source>
</evidence>
<comment type="caution">
    <text evidence="2">The sequence shown here is derived from an EMBL/GenBank/DDBJ whole genome shotgun (WGS) entry which is preliminary data.</text>
</comment>
<dbReference type="AlphaFoldDB" id="A0A812RJW7"/>
<gene>
    <name evidence="2" type="ORF">SPIL2461_LOCUS10740</name>
</gene>
<dbReference type="OrthoDB" id="448760at2759"/>
<feature type="non-terminal residue" evidence="2">
    <location>
        <position position="1"/>
    </location>
</feature>